<reference evidence="2" key="1">
    <citation type="submission" date="2021-02" db="EMBL/GenBank/DDBJ databases">
        <authorList>
            <person name="Nowell W R."/>
        </authorList>
    </citation>
    <scope>NUCLEOTIDE SEQUENCE</scope>
</reference>
<evidence type="ECO:0000313" key="3">
    <source>
        <dbReference type="Proteomes" id="UP000663866"/>
    </source>
</evidence>
<dbReference type="AlphaFoldDB" id="A0A821EU31"/>
<evidence type="ECO:0000313" key="2">
    <source>
        <dbReference type="EMBL" id="CAF4640986.1"/>
    </source>
</evidence>
<keyword evidence="3" id="KW-1185">Reference proteome</keyword>
<dbReference type="EMBL" id="CAJOBG010083729">
    <property type="protein sequence ID" value="CAF4640986.1"/>
    <property type="molecule type" value="Genomic_DNA"/>
</dbReference>
<dbReference type="Gene3D" id="3.40.50.300">
    <property type="entry name" value="P-loop containing nucleotide triphosphate hydrolases"/>
    <property type="match status" value="1"/>
</dbReference>
<comment type="caution">
    <text evidence="2">The sequence shown here is derived from an EMBL/GenBank/DDBJ whole genome shotgun (WGS) entry which is preliminary data.</text>
</comment>
<proteinExistence type="predicted"/>
<dbReference type="EMBL" id="CAJOBG010083627">
    <property type="protein sequence ID" value="CAF4640654.1"/>
    <property type="molecule type" value="Genomic_DNA"/>
</dbReference>
<feature type="non-terminal residue" evidence="2">
    <location>
        <position position="1"/>
    </location>
</feature>
<protein>
    <submittedName>
        <fullName evidence="2">Uncharacterized protein</fullName>
    </submittedName>
</protein>
<name>A0A821EU31_9BILA</name>
<accession>A0A821EU31</accession>
<dbReference type="Proteomes" id="UP000663866">
    <property type="component" value="Unassembled WGS sequence"/>
</dbReference>
<gene>
    <name evidence="1" type="ORF">OVN521_LOCUS46519</name>
    <name evidence="2" type="ORF">OVN521_LOCUS46527</name>
</gene>
<evidence type="ECO:0000313" key="1">
    <source>
        <dbReference type="EMBL" id="CAF4640654.1"/>
    </source>
</evidence>
<sequence length="69" mass="7900">MLDGVESRLHIINIDVDHIKSSVTGDAYLVVYSITDRQSFQTAVQLIKNVREKESTHNETSLKRYIPII</sequence>
<dbReference type="InterPro" id="IPR027417">
    <property type="entry name" value="P-loop_NTPase"/>
</dbReference>
<organism evidence="2 3">
    <name type="scientific">Rotaria magnacalcarata</name>
    <dbReference type="NCBI Taxonomy" id="392030"/>
    <lineage>
        <taxon>Eukaryota</taxon>
        <taxon>Metazoa</taxon>
        <taxon>Spiralia</taxon>
        <taxon>Gnathifera</taxon>
        <taxon>Rotifera</taxon>
        <taxon>Eurotatoria</taxon>
        <taxon>Bdelloidea</taxon>
        <taxon>Philodinida</taxon>
        <taxon>Philodinidae</taxon>
        <taxon>Rotaria</taxon>
    </lineage>
</organism>